<proteinExistence type="predicted"/>
<evidence type="ECO:0000313" key="2">
    <source>
        <dbReference type="EMBL" id="MDD7914500.1"/>
    </source>
</evidence>
<protein>
    <submittedName>
        <fullName evidence="2">DUF6095 family protein</fullName>
    </submittedName>
</protein>
<evidence type="ECO:0000256" key="1">
    <source>
        <dbReference type="SAM" id="Phobius"/>
    </source>
</evidence>
<accession>A0ABT5S8S3</accession>
<sequence length="81" mass="9222">MSTDLDLLSKGLIRLGILVFLFILSPVLITMGFKGLDKFNEAPKIYFVYLLIFIGFATLIFTVYFAFKTFKVIGNSIFNNK</sequence>
<organism evidence="2 3">
    <name type="scientific">Polaribacter ponticola</name>
    <dbReference type="NCBI Taxonomy" id="2978475"/>
    <lineage>
        <taxon>Bacteria</taxon>
        <taxon>Pseudomonadati</taxon>
        <taxon>Bacteroidota</taxon>
        <taxon>Flavobacteriia</taxon>
        <taxon>Flavobacteriales</taxon>
        <taxon>Flavobacteriaceae</taxon>
    </lineage>
</organism>
<dbReference type="Pfam" id="PF19589">
    <property type="entry name" value="DUF6095"/>
    <property type="match status" value="1"/>
</dbReference>
<keyword evidence="1" id="KW-0812">Transmembrane</keyword>
<keyword evidence="1" id="KW-0472">Membrane</keyword>
<name>A0ABT5S8S3_9FLAO</name>
<keyword evidence="1" id="KW-1133">Transmembrane helix</keyword>
<feature type="transmembrane region" description="Helical" evidence="1">
    <location>
        <begin position="45"/>
        <end position="67"/>
    </location>
</feature>
<evidence type="ECO:0000313" key="3">
    <source>
        <dbReference type="Proteomes" id="UP001151478"/>
    </source>
</evidence>
<dbReference type="EMBL" id="JAOSLC020000003">
    <property type="protein sequence ID" value="MDD7914500.1"/>
    <property type="molecule type" value="Genomic_DNA"/>
</dbReference>
<dbReference type="RefSeq" id="WP_265725114.1">
    <property type="nucleotide sequence ID" value="NZ_JAOSLC020000003.1"/>
</dbReference>
<gene>
    <name evidence="2" type="ORF">N5A56_008780</name>
</gene>
<dbReference type="Proteomes" id="UP001151478">
    <property type="component" value="Unassembled WGS sequence"/>
</dbReference>
<comment type="caution">
    <text evidence="2">The sequence shown here is derived from an EMBL/GenBank/DDBJ whole genome shotgun (WGS) entry which is preliminary data.</text>
</comment>
<reference evidence="2" key="1">
    <citation type="submission" date="2023-02" db="EMBL/GenBank/DDBJ databases">
        <title>Polaribacter ponticola sp. nov., isolated from seawater.</title>
        <authorList>
            <person name="Baek J.H."/>
            <person name="Kim J.M."/>
            <person name="Choi D.G."/>
            <person name="Jeon C.O."/>
        </authorList>
    </citation>
    <scope>NUCLEOTIDE SEQUENCE</scope>
    <source>
        <strain evidence="2">MSW5</strain>
    </source>
</reference>
<dbReference type="InterPro" id="IPR046077">
    <property type="entry name" value="DUF6095"/>
</dbReference>
<keyword evidence="3" id="KW-1185">Reference proteome</keyword>
<feature type="transmembrane region" description="Helical" evidence="1">
    <location>
        <begin position="12"/>
        <end position="33"/>
    </location>
</feature>